<proteinExistence type="predicted"/>
<dbReference type="Proteomes" id="UP001652564">
    <property type="component" value="Unassembled WGS sequence"/>
</dbReference>
<dbReference type="Pfam" id="PF07690">
    <property type="entry name" value="MFS_1"/>
    <property type="match status" value="2"/>
</dbReference>
<evidence type="ECO:0000259" key="5">
    <source>
        <dbReference type="PROSITE" id="PS50850"/>
    </source>
</evidence>
<evidence type="ECO:0000256" key="1">
    <source>
        <dbReference type="ARBA" id="ARBA00022692"/>
    </source>
</evidence>
<feature type="domain" description="Major facilitator superfamily (MFS) profile" evidence="5">
    <location>
        <begin position="7"/>
        <end position="378"/>
    </location>
</feature>
<feature type="transmembrane region" description="Helical" evidence="4">
    <location>
        <begin position="200"/>
        <end position="223"/>
    </location>
</feature>
<dbReference type="RefSeq" id="WP_263738257.1">
    <property type="nucleotide sequence ID" value="NZ_JAOWKZ010000001.1"/>
</dbReference>
<evidence type="ECO:0000256" key="4">
    <source>
        <dbReference type="SAM" id="Phobius"/>
    </source>
</evidence>
<feature type="transmembrane region" description="Helical" evidence="4">
    <location>
        <begin position="37"/>
        <end position="57"/>
    </location>
</feature>
<feature type="transmembrane region" description="Helical" evidence="4">
    <location>
        <begin position="134"/>
        <end position="152"/>
    </location>
</feature>
<feature type="transmembrane region" description="Helical" evidence="4">
    <location>
        <begin position="158"/>
        <end position="179"/>
    </location>
</feature>
<feature type="transmembrane region" description="Helical" evidence="4">
    <location>
        <begin position="235"/>
        <end position="253"/>
    </location>
</feature>
<dbReference type="InterPro" id="IPR020846">
    <property type="entry name" value="MFS_dom"/>
</dbReference>
<feature type="transmembrane region" description="Helical" evidence="4">
    <location>
        <begin position="12"/>
        <end position="31"/>
    </location>
</feature>
<dbReference type="PANTHER" id="PTHR23521:SF3">
    <property type="entry name" value="MFS TRANSPORTER"/>
    <property type="match status" value="1"/>
</dbReference>
<dbReference type="Gene3D" id="1.20.1250.20">
    <property type="entry name" value="MFS general substrate transporter like domains"/>
    <property type="match status" value="2"/>
</dbReference>
<sequence>MLTVLRTSWPLLLGMMLLMIGNGVQGTLLGIRGAIEGFSTTQMSVVMSAYFLGFLFGSRMTPNMIRSVGHVRVFAALGSMISAVLVAYAAAPDWIAWSLMRVLIGFSFSGVYITAESWLNNASTNETRGQALSLYMIMQMLGIISAQGLLNIGDPSGYFLFVIPSMLVSIAFTPILLTASPAPAFELTKPLSFVKLYQTSPLGCVGIFLLGGVFSAQFGMASVWGATVGLSVKELSIFVAAIYVGGLVLQYPIGWMSDRMDRRTLVLGLAAVGAIGTIVPVLMDAKFYTLVGVAAVMGGVSNPLYSLLVAYTNDFLAREDMPAASAGLIFINGVGAIGGPLLTGWIMAVFGPSGFFLFIAVLFGVMAGYAAWRMTRRPAPTSDQTGSYMALAPTAGLVAVETAAEVAADAQAESNPDVTGEDISKD</sequence>
<keyword evidence="3 4" id="KW-0472">Membrane</keyword>
<name>A0ABT2ZIV2_9RHOB</name>
<dbReference type="SUPFAM" id="SSF103473">
    <property type="entry name" value="MFS general substrate transporter"/>
    <property type="match status" value="1"/>
</dbReference>
<dbReference type="InterPro" id="IPR036259">
    <property type="entry name" value="MFS_trans_sf"/>
</dbReference>
<keyword evidence="7" id="KW-1185">Reference proteome</keyword>
<keyword evidence="2 4" id="KW-1133">Transmembrane helix</keyword>
<accession>A0ABT2ZIV2</accession>
<keyword evidence="1 4" id="KW-0812">Transmembrane</keyword>
<dbReference type="EMBL" id="JAOWKZ010000001">
    <property type="protein sequence ID" value="MCV2871065.1"/>
    <property type="molecule type" value="Genomic_DNA"/>
</dbReference>
<dbReference type="PANTHER" id="PTHR23521">
    <property type="entry name" value="TRANSPORTER MFS SUPERFAMILY"/>
    <property type="match status" value="1"/>
</dbReference>
<feature type="transmembrane region" description="Helical" evidence="4">
    <location>
        <begin position="94"/>
        <end position="113"/>
    </location>
</feature>
<feature type="transmembrane region" description="Helical" evidence="4">
    <location>
        <begin position="354"/>
        <end position="372"/>
    </location>
</feature>
<comment type="caution">
    <text evidence="6">The sequence shown here is derived from an EMBL/GenBank/DDBJ whole genome shotgun (WGS) entry which is preliminary data.</text>
</comment>
<evidence type="ECO:0000313" key="7">
    <source>
        <dbReference type="Proteomes" id="UP001652564"/>
    </source>
</evidence>
<evidence type="ECO:0000313" key="6">
    <source>
        <dbReference type="EMBL" id="MCV2871065.1"/>
    </source>
</evidence>
<evidence type="ECO:0000256" key="3">
    <source>
        <dbReference type="ARBA" id="ARBA00023136"/>
    </source>
</evidence>
<organism evidence="6 7">
    <name type="scientific">Albidovulum litorale</name>
    <dbReference type="NCBI Taxonomy" id="2984134"/>
    <lineage>
        <taxon>Bacteria</taxon>
        <taxon>Pseudomonadati</taxon>
        <taxon>Pseudomonadota</taxon>
        <taxon>Alphaproteobacteria</taxon>
        <taxon>Rhodobacterales</taxon>
        <taxon>Paracoccaceae</taxon>
        <taxon>Albidovulum</taxon>
    </lineage>
</organism>
<gene>
    <name evidence="6" type="ORF">OEZ71_02020</name>
</gene>
<feature type="transmembrane region" description="Helical" evidence="4">
    <location>
        <begin position="323"/>
        <end position="348"/>
    </location>
</feature>
<feature type="transmembrane region" description="Helical" evidence="4">
    <location>
        <begin position="289"/>
        <end position="311"/>
    </location>
</feature>
<reference evidence="6 7" key="1">
    <citation type="submission" date="2022-10" db="EMBL/GenBank/DDBJ databases">
        <title>Defluviimonas sp. nov., isolated from ocean surface sediments.</title>
        <authorList>
            <person name="He W."/>
            <person name="Wang L."/>
            <person name="Zhang D.-F."/>
        </authorList>
    </citation>
    <scope>NUCLEOTIDE SEQUENCE [LARGE SCALE GENOMIC DNA]</scope>
    <source>
        <strain evidence="6 7">WL0050</strain>
    </source>
</reference>
<dbReference type="CDD" id="cd17477">
    <property type="entry name" value="MFS_YcaD_like"/>
    <property type="match status" value="1"/>
</dbReference>
<protein>
    <submittedName>
        <fullName evidence="6">MFS transporter</fullName>
    </submittedName>
</protein>
<evidence type="ECO:0000256" key="2">
    <source>
        <dbReference type="ARBA" id="ARBA00022989"/>
    </source>
</evidence>
<dbReference type="InterPro" id="IPR011701">
    <property type="entry name" value="MFS"/>
</dbReference>
<feature type="transmembrane region" description="Helical" evidence="4">
    <location>
        <begin position="69"/>
        <end position="88"/>
    </location>
</feature>
<dbReference type="InterPro" id="IPR047200">
    <property type="entry name" value="MFS_YcaD-like"/>
</dbReference>
<feature type="transmembrane region" description="Helical" evidence="4">
    <location>
        <begin position="265"/>
        <end position="283"/>
    </location>
</feature>
<dbReference type="PROSITE" id="PS50850">
    <property type="entry name" value="MFS"/>
    <property type="match status" value="1"/>
</dbReference>